<feature type="signal peptide" evidence="2">
    <location>
        <begin position="1"/>
        <end position="25"/>
    </location>
</feature>
<reference evidence="3 4" key="1">
    <citation type="submission" date="2018-01" db="EMBL/GenBank/DDBJ databases">
        <title>Whole genome analyses suggest that Burkholderia sensu lato contains two further novel genera in the rhizoxinica-symbiotica group Mycetohabitans gen. nov., and Trinickia gen. nov.: implications for the evolution of diazotrophy and nodulation in the Burkholderiaceae.</title>
        <authorList>
            <person name="Estrada-de los Santos P."/>
            <person name="Palmer M."/>
            <person name="Chavez-Ramirez B."/>
            <person name="Beukes C."/>
            <person name="Steenkamp E.T."/>
            <person name="Hirsch A.M."/>
            <person name="Manyaka P."/>
            <person name="Maluk M."/>
            <person name="Lafos M."/>
            <person name="Crook M."/>
            <person name="Gross E."/>
            <person name="Simon M.F."/>
            <person name="Bueno dos Reis Junior F."/>
            <person name="Poole P.S."/>
            <person name="Venter S.N."/>
            <person name="James E.K."/>
        </authorList>
    </citation>
    <scope>NUCLEOTIDE SEQUENCE [LARGE SCALE GENOMIC DNA]</scope>
    <source>
        <strain evidence="3 4">GIMN1.004</strain>
    </source>
</reference>
<feature type="chain" id="PRO_5014853811" description="DUF4410 domain-containing protein" evidence="2">
    <location>
        <begin position="26"/>
        <end position="284"/>
    </location>
</feature>
<accession>A0A2N7VS89</accession>
<evidence type="ECO:0008006" key="5">
    <source>
        <dbReference type="Google" id="ProtNLM"/>
    </source>
</evidence>
<evidence type="ECO:0000313" key="4">
    <source>
        <dbReference type="Proteomes" id="UP000235616"/>
    </source>
</evidence>
<dbReference type="EMBL" id="PNYA01000009">
    <property type="protein sequence ID" value="PMS20015.1"/>
    <property type="molecule type" value="Genomic_DNA"/>
</dbReference>
<dbReference type="OrthoDB" id="8996932at2"/>
<feature type="region of interest" description="Disordered" evidence="1">
    <location>
        <begin position="30"/>
        <end position="60"/>
    </location>
</feature>
<keyword evidence="4" id="KW-1185">Reference proteome</keyword>
<dbReference type="Proteomes" id="UP000235616">
    <property type="component" value="Unassembled WGS sequence"/>
</dbReference>
<proteinExistence type="predicted"/>
<dbReference type="RefSeq" id="WP_102645522.1">
    <property type="nucleotide sequence ID" value="NZ_PNYA01000009.1"/>
</dbReference>
<evidence type="ECO:0000256" key="2">
    <source>
        <dbReference type="SAM" id="SignalP"/>
    </source>
</evidence>
<protein>
    <recommendedName>
        <fullName evidence="5">DUF4410 domain-containing protein</fullName>
    </recommendedName>
</protein>
<organism evidence="3 4">
    <name type="scientific">Trinickia dabaoshanensis</name>
    <dbReference type="NCBI Taxonomy" id="564714"/>
    <lineage>
        <taxon>Bacteria</taxon>
        <taxon>Pseudomonadati</taxon>
        <taxon>Pseudomonadota</taxon>
        <taxon>Betaproteobacteria</taxon>
        <taxon>Burkholderiales</taxon>
        <taxon>Burkholderiaceae</taxon>
        <taxon>Trinickia</taxon>
    </lineage>
</organism>
<gene>
    <name evidence="3" type="ORF">C0Z18_11385</name>
</gene>
<comment type="caution">
    <text evidence="3">The sequence shown here is derived from an EMBL/GenBank/DDBJ whole genome shotgun (WGS) entry which is preliminary data.</text>
</comment>
<name>A0A2N7VS89_9BURK</name>
<keyword evidence="2" id="KW-0732">Signal</keyword>
<sequence length="284" mass="28456">MRNLGRTVTAFTIWAAIAAISPASAQTQLDRAGGDSIAGDPAAGDPIVGGPISSPPDEDQRMTVAPQAVAQVTVAPTAPVPAPSAPVTPVRQGPPPMAGVPDAVYVTNFVAVPVNASAAGLLARLRAALHAHAAGHDAGLVAQAVVQRLNHAGIAARYLAPGDQPPVVGWLIGGVFHLQGETQPAADDGTASGSGSEALGADVSVTVADLEHGADTPFAIIGVPPAAAASGSERPWTPYVVPAKLSFERTDRNAAIAALARQIADAFVGNMTALRQADANAMTP</sequence>
<evidence type="ECO:0000256" key="1">
    <source>
        <dbReference type="SAM" id="MobiDB-lite"/>
    </source>
</evidence>
<dbReference type="AlphaFoldDB" id="A0A2N7VS89"/>
<evidence type="ECO:0000313" key="3">
    <source>
        <dbReference type="EMBL" id="PMS20015.1"/>
    </source>
</evidence>